<sequence length="43" mass="5137">MGRHRYPFADSYFSFVNLCLMEMPSLDTNMRHCLNDEMLSFLC</sequence>
<reference evidence="1" key="1">
    <citation type="submission" date="2014-09" db="EMBL/GenBank/DDBJ databases">
        <authorList>
            <person name="Magalhaes I.L.F."/>
            <person name="Oliveira U."/>
            <person name="Santos F.R."/>
            <person name="Vidigal T.H.D.A."/>
            <person name="Brescovit A.D."/>
            <person name="Santos A.J."/>
        </authorList>
    </citation>
    <scope>NUCLEOTIDE SEQUENCE</scope>
    <source>
        <tissue evidence="1">Shoot tissue taken approximately 20 cm above the soil surface</tissue>
    </source>
</reference>
<organism evidence="1">
    <name type="scientific">Arundo donax</name>
    <name type="common">Giant reed</name>
    <name type="synonym">Donax arundinaceus</name>
    <dbReference type="NCBI Taxonomy" id="35708"/>
    <lineage>
        <taxon>Eukaryota</taxon>
        <taxon>Viridiplantae</taxon>
        <taxon>Streptophyta</taxon>
        <taxon>Embryophyta</taxon>
        <taxon>Tracheophyta</taxon>
        <taxon>Spermatophyta</taxon>
        <taxon>Magnoliopsida</taxon>
        <taxon>Liliopsida</taxon>
        <taxon>Poales</taxon>
        <taxon>Poaceae</taxon>
        <taxon>PACMAD clade</taxon>
        <taxon>Arundinoideae</taxon>
        <taxon>Arundineae</taxon>
        <taxon>Arundo</taxon>
    </lineage>
</organism>
<accession>A0A0A8Y948</accession>
<name>A0A0A8Y948_ARUDO</name>
<dbReference type="EMBL" id="GBRH01276087">
    <property type="protein sequence ID" value="JAD21808.1"/>
    <property type="molecule type" value="Transcribed_RNA"/>
</dbReference>
<proteinExistence type="predicted"/>
<dbReference type="AlphaFoldDB" id="A0A0A8Y948"/>
<protein>
    <submittedName>
        <fullName evidence="1">Uncharacterized protein</fullName>
    </submittedName>
</protein>
<reference evidence="1" key="2">
    <citation type="journal article" date="2015" name="Data Brief">
        <title>Shoot transcriptome of the giant reed, Arundo donax.</title>
        <authorList>
            <person name="Barrero R.A."/>
            <person name="Guerrero F.D."/>
            <person name="Moolhuijzen P."/>
            <person name="Goolsby J.A."/>
            <person name="Tidwell J."/>
            <person name="Bellgard S.E."/>
            <person name="Bellgard M.I."/>
        </authorList>
    </citation>
    <scope>NUCLEOTIDE SEQUENCE</scope>
    <source>
        <tissue evidence="1">Shoot tissue taken approximately 20 cm above the soil surface</tissue>
    </source>
</reference>
<evidence type="ECO:0000313" key="1">
    <source>
        <dbReference type="EMBL" id="JAD21808.1"/>
    </source>
</evidence>